<comment type="caution">
    <text evidence="14">The sequence shown here is derived from an EMBL/GenBank/DDBJ whole genome shotgun (WGS) entry which is preliminary data.</text>
</comment>
<dbReference type="InterPro" id="IPR049560">
    <property type="entry name" value="MeTrfase_RsmB-F_NOP2_cat"/>
</dbReference>
<evidence type="ECO:0000256" key="8">
    <source>
        <dbReference type="ARBA" id="ARBA00023242"/>
    </source>
</evidence>
<reference evidence="14 15" key="1">
    <citation type="journal article" date="2018" name="IMA Fungus">
        <title>IMA Genome-F 9: Draft genome sequence of Annulohypoxylon stygium, Aspergillus mulundensis, Berkeleyomyces basicola (syn. Thielaviopsis basicola), Ceratocystis smalleyi, two Cercospora beticola strains, Coleophoma cylindrospora, Fusarium fracticaudum, Phialophora cf. hyalina, and Morchella septimelata.</title>
        <authorList>
            <person name="Wingfield B.D."/>
            <person name="Bills G.F."/>
            <person name="Dong Y."/>
            <person name="Huang W."/>
            <person name="Nel W.J."/>
            <person name="Swalarsk-Parry B.S."/>
            <person name="Vaghefi N."/>
            <person name="Wilken P.M."/>
            <person name="An Z."/>
            <person name="de Beer Z.W."/>
            <person name="De Vos L."/>
            <person name="Chen L."/>
            <person name="Duong T.A."/>
            <person name="Gao Y."/>
            <person name="Hammerbacher A."/>
            <person name="Kikkert J.R."/>
            <person name="Li Y."/>
            <person name="Li H."/>
            <person name="Li K."/>
            <person name="Li Q."/>
            <person name="Liu X."/>
            <person name="Ma X."/>
            <person name="Naidoo K."/>
            <person name="Pethybridge S.J."/>
            <person name="Sun J."/>
            <person name="Steenkamp E.T."/>
            <person name="van der Nest M.A."/>
            <person name="van Wyk S."/>
            <person name="Wingfield M.J."/>
            <person name="Xiong C."/>
            <person name="Yue Q."/>
            <person name="Zhang X."/>
        </authorList>
    </citation>
    <scope>NUCLEOTIDE SEQUENCE [LARGE SCALE GENOMIC DNA]</scope>
    <source>
        <strain evidence="14 15">BP 5553</strain>
    </source>
</reference>
<feature type="compositionally biased region" description="Acidic residues" evidence="12">
    <location>
        <begin position="616"/>
        <end position="634"/>
    </location>
</feature>
<keyword evidence="6 10" id="KW-0949">S-adenosyl-L-methionine</keyword>
<keyword evidence="8" id="KW-0539">Nucleus</keyword>
<feature type="domain" description="SAM-dependent MTase RsmB/NOP-type" evidence="13">
    <location>
        <begin position="295"/>
        <end position="583"/>
    </location>
</feature>
<evidence type="ECO:0000256" key="9">
    <source>
        <dbReference type="ARBA" id="ARBA00082314"/>
    </source>
</evidence>
<dbReference type="InterPro" id="IPR029063">
    <property type="entry name" value="SAM-dependent_MTases_sf"/>
</dbReference>
<comment type="similarity">
    <text evidence="2 10">Belongs to the class I-like SAM-binding methyltransferase superfamily. RsmB/NOP family.</text>
</comment>
<feature type="binding site" evidence="10">
    <location>
        <position position="438"/>
    </location>
    <ligand>
        <name>S-adenosyl-L-methionine</name>
        <dbReference type="ChEBI" id="CHEBI:59789"/>
    </ligand>
</feature>
<evidence type="ECO:0000259" key="13">
    <source>
        <dbReference type="PROSITE" id="PS51686"/>
    </source>
</evidence>
<evidence type="ECO:0000256" key="5">
    <source>
        <dbReference type="ARBA" id="ARBA00022679"/>
    </source>
</evidence>
<dbReference type="FunFam" id="3.30.70.1170:FF:000001">
    <property type="entry name" value="Ribosomal RNA methyltransferase Nop2"/>
    <property type="match status" value="1"/>
</dbReference>
<keyword evidence="11" id="KW-0175">Coiled coil</keyword>
<dbReference type="STRING" id="2656787.A0A370TGG7"/>
<dbReference type="PRINTS" id="PR02008">
    <property type="entry name" value="RCMTFAMILY"/>
</dbReference>
<dbReference type="AlphaFoldDB" id="A0A370TGG7"/>
<dbReference type="NCBIfam" id="TIGR00446">
    <property type="entry name" value="nop2p"/>
    <property type="match status" value="1"/>
</dbReference>
<evidence type="ECO:0000256" key="2">
    <source>
        <dbReference type="ARBA" id="ARBA00007494"/>
    </source>
</evidence>
<dbReference type="SUPFAM" id="SSF53335">
    <property type="entry name" value="S-adenosyl-L-methionine-dependent methyltransferases"/>
    <property type="match status" value="1"/>
</dbReference>
<dbReference type="InterPro" id="IPR001678">
    <property type="entry name" value="MeTrfase_RsmB-F_NOP2_dom"/>
</dbReference>
<gene>
    <name evidence="14" type="ORF">BP5553_08360</name>
</gene>
<evidence type="ECO:0000256" key="4">
    <source>
        <dbReference type="ARBA" id="ARBA00022603"/>
    </source>
</evidence>
<keyword evidence="4 10" id="KW-0489">Methyltransferase</keyword>
<dbReference type="RefSeq" id="XP_031867274.1">
    <property type="nucleotide sequence ID" value="XM_032016983.1"/>
</dbReference>
<dbReference type="Pfam" id="PF22458">
    <property type="entry name" value="RsmF-B_ferredox"/>
    <property type="match status" value="1"/>
</dbReference>
<dbReference type="EMBL" id="NPIC01000008">
    <property type="protein sequence ID" value="RDL33992.1"/>
    <property type="molecule type" value="Genomic_DNA"/>
</dbReference>
<dbReference type="InterPro" id="IPR011023">
    <property type="entry name" value="Nop2p"/>
</dbReference>
<evidence type="ECO:0000256" key="7">
    <source>
        <dbReference type="ARBA" id="ARBA00022884"/>
    </source>
</evidence>
<sequence>MGVGRRMKKQGPPEPLDEAHFTNLKRKAGMSVTESRAEAQQYAKKQRTSASGAEKRIRKKKPAAGKEKDNTKKPFTNGLPATQQKAKKKPEAVPLPMSDDEDMEEDSDAADLMNDEFDDLSGSDGTPGGLGDDFLDSGSEVYDSGEDHPKAMFSDDEDESDAEEKLTAANIAGLSRKLDEQMLQEAEDAQAELEDAAMQTNIAGDRPHILEDEDDEDVGGVKTNALLAPDLQLLRTRINDTVRVLDDFSNLSEEGRSRAEYTAQLLKDICAYYGYSQYLAEKLFNLFPPKEAFAFFEANETARPVVIRTNTLRTHRRDLATALINRGVTLEPVGKWSKVGLQIFESGVPLGATPEYLAGQYILQAASSFLPVMALAPQENERVLDMASAPGGKTTHIAALMKNTGCIFANDSNKSRAKGLIGNIHRMGVKNTIVCNYDAREFPKVMGGFDRVLLDAPCSGTGVIAKDPSVKTNKTEKDFLMLPHLQKQLLLAAIDSVDHSSKTGGYIVYSTCSVTVEENEQVVQYALTKRPNVKLVETGLVFGKEGFTAYMGKNFDKSLKMTRRYYPHAYNVDGFFVSKFKKTGPSPGAGGNASAPAVKKDVDEELLVDRRPIPQTDEDEDEAFGGFDEDEDEVYIERAKKNLMKRKGLDPRSNKGDAKKKGEETTKTRTKKAVEDK</sequence>
<feature type="binding site" evidence="10">
    <location>
        <position position="455"/>
    </location>
    <ligand>
        <name>S-adenosyl-L-methionine</name>
        <dbReference type="ChEBI" id="CHEBI:59789"/>
    </ligand>
</feature>
<feature type="active site" description="Nucleophile" evidence="10">
    <location>
        <position position="512"/>
    </location>
</feature>
<evidence type="ECO:0000313" key="14">
    <source>
        <dbReference type="EMBL" id="RDL33992.1"/>
    </source>
</evidence>
<keyword evidence="3" id="KW-0690">Ribosome biogenesis</keyword>
<dbReference type="GO" id="GO:0070475">
    <property type="term" value="P:rRNA base methylation"/>
    <property type="evidence" value="ECO:0007669"/>
    <property type="project" value="TreeGrafter"/>
</dbReference>
<dbReference type="PRINTS" id="PR02012">
    <property type="entry name" value="RCMTNOP2"/>
</dbReference>
<dbReference type="InterPro" id="IPR023273">
    <property type="entry name" value="RCMT_NOP2"/>
</dbReference>
<feature type="region of interest" description="Disordered" evidence="12">
    <location>
        <begin position="1"/>
        <end position="158"/>
    </location>
</feature>
<dbReference type="Gene3D" id="3.30.70.1170">
    <property type="entry name" value="Sun protein, domain 3"/>
    <property type="match status" value="1"/>
</dbReference>
<feature type="region of interest" description="Disordered" evidence="12">
    <location>
        <begin position="586"/>
        <end position="677"/>
    </location>
</feature>
<dbReference type="Pfam" id="PF01189">
    <property type="entry name" value="Methyltr_RsmB-F"/>
    <property type="match status" value="1"/>
</dbReference>
<organism evidence="14 15">
    <name type="scientific">Venustampulla echinocandica</name>
    <dbReference type="NCBI Taxonomy" id="2656787"/>
    <lineage>
        <taxon>Eukaryota</taxon>
        <taxon>Fungi</taxon>
        <taxon>Dikarya</taxon>
        <taxon>Ascomycota</taxon>
        <taxon>Pezizomycotina</taxon>
        <taxon>Leotiomycetes</taxon>
        <taxon>Helotiales</taxon>
        <taxon>Pleuroascaceae</taxon>
        <taxon>Venustampulla</taxon>
    </lineage>
</organism>
<feature type="compositionally biased region" description="Acidic residues" evidence="12">
    <location>
        <begin position="98"/>
        <end position="121"/>
    </location>
</feature>
<evidence type="ECO:0000256" key="12">
    <source>
        <dbReference type="SAM" id="MobiDB-lite"/>
    </source>
</evidence>
<evidence type="ECO:0000256" key="6">
    <source>
        <dbReference type="ARBA" id="ARBA00022691"/>
    </source>
</evidence>
<feature type="binding site" evidence="10">
    <location>
        <position position="411"/>
    </location>
    <ligand>
        <name>S-adenosyl-L-methionine</name>
        <dbReference type="ChEBI" id="CHEBI:59789"/>
    </ligand>
</feature>
<dbReference type="InterPro" id="IPR018314">
    <property type="entry name" value="RsmB/NOL1/NOP2-like_CS"/>
</dbReference>
<dbReference type="GO" id="GO:0003723">
    <property type="term" value="F:RNA binding"/>
    <property type="evidence" value="ECO:0007669"/>
    <property type="project" value="UniProtKB-UniRule"/>
</dbReference>
<dbReference type="GO" id="GO:0005730">
    <property type="term" value="C:nucleolus"/>
    <property type="evidence" value="ECO:0007669"/>
    <property type="project" value="UniProtKB-SubCell"/>
</dbReference>
<dbReference type="Gene3D" id="3.40.50.150">
    <property type="entry name" value="Vaccinia Virus protein VP39"/>
    <property type="match status" value="1"/>
</dbReference>
<comment type="subcellular location">
    <subcellularLocation>
        <location evidence="1">Nucleus</location>
        <location evidence="1">Nucleolus</location>
    </subcellularLocation>
</comment>
<feature type="coiled-coil region" evidence="11">
    <location>
        <begin position="176"/>
        <end position="203"/>
    </location>
</feature>
<dbReference type="PANTHER" id="PTHR22807:SF30">
    <property type="entry name" value="28S RRNA (CYTOSINE(4447)-C(5))-METHYLTRANSFERASE-RELATED"/>
    <property type="match status" value="1"/>
</dbReference>
<accession>A0A370TGG7</accession>
<dbReference type="GO" id="GO:0000470">
    <property type="term" value="P:maturation of LSU-rRNA"/>
    <property type="evidence" value="ECO:0007669"/>
    <property type="project" value="TreeGrafter"/>
</dbReference>
<evidence type="ECO:0000313" key="15">
    <source>
        <dbReference type="Proteomes" id="UP000254866"/>
    </source>
</evidence>
<evidence type="ECO:0000256" key="10">
    <source>
        <dbReference type="PROSITE-ProRule" id="PRU01023"/>
    </source>
</evidence>
<dbReference type="PROSITE" id="PS51686">
    <property type="entry name" value="SAM_MT_RSMB_NOP"/>
    <property type="match status" value="1"/>
</dbReference>
<keyword evidence="5 10" id="KW-0808">Transferase</keyword>
<dbReference type="PROSITE" id="PS01153">
    <property type="entry name" value="NOL1_NOP2_SUN"/>
    <property type="match status" value="1"/>
</dbReference>
<dbReference type="InterPro" id="IPR054728">
    <property type="entry name" value="RsmB-like_ferredoxin"/>
</dbReference>
<keyword evidence="15" id="KW-1185">Reference proteome</keyword>
<evidence type="ECO:0000256" key="3">
    <source>
        <dbReference type="ARBA" id="ARBA00022517"/>
    </source>
</evidence>
<evidence type="ECO:0000256" key="1">
    <source>
        <dbReference type="ARBA" id="ARBA00004604"/>
    </source>
</evidence>
<feature type="compositionally biased region" description="Basic and acidic residues" evidence="12">
    <location>
        <begin position="598"/>
        <end position="612"/>
    </location>
</feature>
<dbReference type="Proteomes" id="UP000254866">
    <property type="component" value="Unassembled WGS sequence"/>
</dbReference>
<dbReference type="GeneID" id="43601209"/>
<dbReference type="PANTHER" id="PTHR22807">
    <property type="entry name" value="NOP2 YEAST -RELATED NOL1/NOP2/FMU SUN DOMAIN-CONTAINING"/>
    <property type="match status" value="1"/>
</dbReference>
<feature type="binding site" evidence="10">
    <location>
        <begin position="387"/>
        <end position="393"/>
    </location>
    <ligand>
        <name>S-adenosyl-L-methionine</name>
        <dbReference type="ChEBI" id="CHEBI:59789"/>
    </ligand>
</feature>
<proteinExistence type="inferred from homology"/>
<feature type="compositionally biased region" description="Basic and acidic residues" evidence="12">
    <location>
        <begin position="647"/>
        <end position="677"/>
    </location>
</feature>
<keyword evidence="7 10" id="KW-0694">RNA-binding</keyword>
<name>A0A370TGG7_9HELO</name>
<dbReference type="GO" id="GO:0009383">
    <property type="term" value="F:rRNA (cytosine-C5-)-methyltransferase activity"/>
    <property type="evidence" value="ECO:0007669"/>
    <property type="project" value="TreeGrafter"/>
</dbReference>
<dbReference type="OrthoDB" id="427002at2759"/>
<evidence type="ECO:0000256" key="11">
    <source>
        <dbReference type="SAM" id="Coils"/>
    </source>
</evidence>
<protein>
    <recommendedName>
        <fullName evidence="9">Nucleolar protein 2</fullName>
    </recommendedName>
</protein>
<dbReference type="InterPro" id="IPR023267">
    <property type="entry name" value="RCMT"/>
</dbReference>